<protein>
    <submittedName>
        <fullName evidence="8">THAP domain-containing protein 2</fullName>
    </submittedName>
</protein>
<accession>A0AAD9QMN0</accession>
<evidence type="ECO:0000256" key="6">
    <source>
        <dbReference type="SAM" id="MobiDB-lite"/>
    </source>
</evidence>
<evidence type="ECO:0000256" key="3">
    <source>
        <dbReference type="ARBA" id="ARBA00022833"/>
    </source>
</evidence>
<reference evidence="8" key="2">
    <citation type="journal article" date="2023" name="Science">
        <title>Genomic signatures of disease resistance in endangered staghorn corals.</title>
        <authorList>
            <person name="Vollmer S.V."/>
            <person name="Selwyn J.D."/>
            <person name="Despard B.A."/>
            <person name="Roesel C.L."/>
        </authorList>
    </citation>
    <scope>NUCLEOTIDE SEQUENCE</scope>
    <source>
        <strain evidence="8">K2</strain>
    </source>
</reference>
<dbReference type="SUPFAM" id="SSF57716">
    <property type="entry name" value="Glucocorticoid receptor-like (DNA-binding domain)"/>
    <property type="match status" value="1"/>
</dbReference>
<dbReference type="GO" id="GO:0008270">
    <property type="term" value="F:zinc ion binding"/>
    <property type="evidence" value="ECO:0007669"/>
    <property type="project" value="UniProtKB-KW"/>
</dbReference>
<evidence type="ECO:0000313" key="8">
    <source>
        <dbReference type="EMBL" id="KAK2564053.1"/>
    </source>
</evidence>
<keyword evidence="1" id="KW-0479">Metal-binding</keyword>
<dbReference type="Proteomes" id="UP001249851">
    <property type="component" value="Unassembled WGS sequence"/>
</dbReference>
<dbReference type="PROSITE" id="PS50950">
    <property type="entry name" value="ZF_THAP"/>
    <property type="match status" value="1"/>
</dbReference>
<sequence length="719" mass="82108">MVNCCVPGCTNYSAKSTNISYHKIPKDPQLRKGWISRLRRENLPPLKNCYVCSEHFDTECFESDFMEQLIGEKKRKRLKADAIPSIFTFTSPTAVSSKRRATTENRIERKRQKETLENILAPSSSGSFADVTHEESDMEISEDELLPSDTRDIGIQCCLENRVMVTTTISTQTNKPDIYADTADACIQLYHHKTLKSISPQKSCGSYPWSDDEEGKLFSNDEDDDDCIISSQDRHSTTDTEPESECYLESCISEAKYLVFWSSLKELFRFCMKCGSTITEISFAYTGSMLTVRTSCMNEHDSSWNSQPILSSTPVGNLLLCSSILFTGNTYKRLQNFAACLGLKFLSERVFYRHQDRYLFPVINDAWEKERQTVVEELIDKPIVNLNGDARCDSPGHNAKYRTYTFMDSDTGKIVSFSVVQVTETTSSNAMEKEGFVRCISSLENGNDVSIDRITTDRHTVITSTMAKDYPHIKHQYDVWHVSKSVVKKLNKKAKLKSCQDLSRWIQSVSNHLWWSAATCNGDVKLLREKWVSVLHHVRNKHSWNDAELFRKCAHPCLTRREVKRKFWLKPGTPAYVALEEVVLHPKLLKDLANLTDFCHTGGLEVYHSMILKYCPKREHFSYKGMVARTQLAAIDNNHNTGRKQAVIQREKGRWVVKPVLEKKSYAFLPELQKKVLGMCNGTEDPLEPTAVDLPPNIASEPAPGKQDLIKKHRSRFSR</sequence>
<feature type="region of interest" description="Disordered" evidence="6">
    <location>
        <begin position="221"/>
        <end position="241"/>
    </location>
</feature>
<dbReference type="GO" id="GO:0003677">
    <property type="term" value="F:DNA binding"/>
    <property type="evidence" value="ECO:0007669"/>
    <property type="project" value="UniProtKB-UniRule"/>
</dbReference>
<keyword evidence="2 5" id="KW-0863">Zinc-finger</keyword>
<reference evidence="8" key="1">
    <citation type="journal article" date="2023" name="G3 (Bethesda)">
        <title>Whole genome assembly and annotation of the endangered Caribbean coral Acropora cervicornis.</title>
        <authorList>
            <person name="Selwyn J.D."/>
            <person name="Vollmer S.V."/>
        </authorList>
    </citation>
    <scope>NUCLEOTIDE SEQUENCE</scope>
    <source>
        <strain evidence="8">K2</strain>
    </source>
</reference>
<dbReference type="PANTHER" id="PTHR31751:SF42">
    <property type="entry name" value="PROTEIN CBG10204"/>
    <property type="match status" value="1"/>
</dbReference>
<evidence type="ECO:0000259" key="7">
    <source>
        <dbReference type="PROSITE" id="PS50950"/>
    </source>
</evidence>
<dbReference type="SMART" id="SM00692">
    <property type="entry name" value="DM3"/>
    <property type="match status" value="1"/>
</dbReference>
<keyword evidence="4 5" id="KW-0238">DNA-binding</keyword>
<evidence type="ECO:0000256" key="2">
    <source>
        <dbReference type="ARBA" id="ARBA00022771"/>
    </source>
</evidence>
<keyword evidence="3" id="KW-0862">Zinc</keyword>
<evidence type="ECO:0000313" key="9">
    <source>
        <dbReference type="Proteomes" id="UP001249851"/>
    </source>
</evidence>
<feature type="region of interest" description="Disordered" evidence="6">
    <location>
        <begin position="688"/>
        <end position="719"/>
    </location>
</feature>
<dbReference type="AlphaFoldDB" id="A0AAD9QMN0"/>
<keyword evidence="9" id="KW-1185">Reference proteome</keyword>
<comment type="caution">
    <text evidence="8">The sequence shown here is derived from an EMBL/GenBank/DDBJ whole genome shotgun (WGS) entry which is preliminary data.</text>
</comment>
<name>A0AAD9QMN0_ACRCE</name>
<dbReference type="PANTHER" id="PTHR31751">
    <property type="entry name" value="SI:CH211-108C17.2-RELATED-RELATED"/>
    <property type="match status" value="1"/>
</dbReference>
<evidence type="ECO:0000256" key="4">
    <source>
        <dbReference type="ARBA" id="ARBA00023125"/>
    </source>
</evidence>
<dbReference type="EMBL" id="JARQWQ010000023">
    <property type="protein sequence ID" value="KAK2564053.1"/>
    <property type="molecule type" value="Genomic_DNA"/>
</dbReference>
<dbReference type="InterPro" id="IPR038441">
    <property type="entry name" value="THAP_Znf_sf"/>
</dbReference>
<organism evidence="8 9">
    <name type="scientific">Acropora cervicornis</name>
    <name type="common">Staghorn coral</name>
    <dbReference type="NCBI Taxonomy" id="6130"/>
    <lineage>
        <taxon>Eukaryota</taxon>
        <taxon>Metazoa</taxon>
        <taxon>Cnidaria</taxon>
        <taxon>Anthozoa</taxon>
        <taxon>Hexacorallia</taxon>
        <taxon>Scleractinia</taxon>
        <taxon>Astrocoeniina</taxon>
        <taxon>Acroporidae</taxon>
        <taxon>Acropora</taxon>
    </lineage>
</organism>
<feature type="domain" description="THAP-type" evidence="7">
    <location>
        <begin position="1"/>
        <end position="87"/>
    </location>
</feature>
<dbReference type="InterPro" id="IPR006612">
    <property type="entry name" value="THAP_Znf"/>
</dbReference>
<dbReference type="SMART" id="SM00980">
    <property type="entry name" value="THAP"/>
    <property type="match status" value="1"/>
</dbReference>
<dbReference type="Pfam" id="PF05485">
    <property type="entry name" value="THAP"/>
    <property type="match status" value="1"/>
</dbReference>
<dbReference type="Gene3D" id="6.20.210.20">
    <property type="entry name" value="THAP domain"/>
    <property type="match status" value="1"/>
</dbReference>
<proteinExistence type="predicted"/>
<gene>
    <name evidence="8" type="ORF">P5673_012271</name>
</gene>
<evidence type="ECO:0000256" key="1">
    <source>
        <dbReference type="ARBA" id="ARBA00022723"/>
    </source>
</evidence>
<evidence type="ECO:0000256" key="5">
    <source>
        <dbReference type="PROSITE-ProRule" id="PRU00309"/>
    </source>
</evidence>